<proteinExistence type="predicted"/>
<accession>A0A8H5GHS5</accession>
<keyword evidence="1" id="KW-0812">Transmembrane</keyword>
<name>A0A8H5GHS5_9AGAR</name>
<dbReference type="Pfam" id="PF17667">
    <property type="entry name" value="Pkinase_fungal"/>
    <property type="match status" value="1"/>
</dbReference>
<feature type="transmembrane region" description="Helical" evidence="1">
    <location>
        <begin position="54"/>
        <end position="75"/>
    </location>
</feature>
<dbReference type="InterPro" id="IPR011009">
    <property type="entry name" value="Kinase-like_dom_sf"/>
</dbReference>
<feature type="transmembrane region" description="Helical" evidence="1">
    <location>
        <begin position="12"/>
        <end position="34"/>
    </location>
</feature>
<dbReference type="SUPFAM" id="SSF56112">
    <property type="entry name" value="Protein kinase-like (PK-like)"/>
    <property type="match status" value="1"/>
</dbReference>
<protein>
    <recommendedName>
        <fullName evidence="2">Fungal-type protein kinase domain-containing protein</fullName>
    </recommendedName>
</protein>
<gene>
    <name evidence="3" type="ORF">D9757_013097</name>
</gene>
<dbReference type="EMBL" id="JAACJN010000176">
    <property type="protein sequence ID" value="KAF5365039.1"/>
    <property type="molecule type" value="Genomic_DNA"/>
</dbReference>
<dbReference type="Gene3D" id="1.10.510.10">
    <property type="entry name" value="Transferase(Phosphotransferase) domain 1"/>
    <property type="match status" value="1"/>
</dbReference>
<evidence type="ECO:0000259" key="2">
    <source>
        <dbReference type="Pfam" id="PF17667"/>
    </source>
</evidence>
<feature type="domain" description="Fungal-type protein kinase" evidence="2">
    <location>
        <begin position="116"/>
        <end position="213"/>
    </location>
</feature>
<dbReference type="AlphaFoldDB" id="A0A8H5GHS5"/>
<sequence>MLTSTQTPACPIFLFTVCIVNINVNRWASCALYAQAYRPSTINRDYNQWLAGTTAIVVIRPMIQALMITMAIEVYQLSRMLDRSDFHEQEQPQGFPPTVICPDIIFFPIHNSMRSLRVVVMEKPEPLSSLRSAREFAQVFYDILQIHRWLYKHPKILHCDLSMANIMFRREGDEVYGVLNDFDLSSFRSRMDKDLTSKHQTGTKPFMACDLLNLEWDKGHL</sequence>
<dbReference type="InterPro" id="IPR040976">
    <property type="entry name" value="Pkinase_fungal"/>
</dbReference>
<keyword evidence="1" id="KW-1133">Transmembrane helix</keyword>
<keyword evidence="4" id="KW-1185">Reference proteome</keyword>
<dbReference type="OrthoDB" id="5569250at2759"/>
<evidence type="ECO:0000256" key="1">
    <source>
        <dbReference type="SAM" id="Phobius"/>
    </source>
</evidence>
<comment type="caution">
    <text evidence="3">The sequence shown here is derived from an EMBL/GenBank/DDBJ whole genome shotgun (WGS) entry which is preliminary data.</text>
</comment>
<dbReference type="Proteomes" id="UP000518752">
    <property type="component" value="Unassembled WGS sequence"/>
</dbReference>
<evidence type="ECO:0000313" key="4">
    <source>
        <dbReference type="Proteomes" id="UP000518752"/>
    </source>
</evidence>
<organism evidence="3 4">
    <name type="scientific">Collybiopsis confluens</name>
    <dbReference type="NCBI Taxonomy" id="2823264"/>
    <lineage>
        <taxon>Eukaryota</taxon>
        <taxon>Fungi</taxon>
        <taxon>Dikarya</taxon>
        <taxon>Basidiomycota</taxon>
        <taxon>Agaricomycotina</taxon>
        <taxon>Agaricomycetes</taxon>
        <taxon>Agaricomycetidae</taxon>
        <taxon>Agaricales</taxon>
        <taxon>Marasmiineae</taxon>
        <taxon>Omphalotaceae</taxon>
        <taxon>Collybiopsis</taxon>
    </lineage>
</organism>
<evidence type="ECO:0000313" key="3">
    <source>
        <dbReference type="EMBL" id="KAF5365039.1"/>
    </source>
</evidence>
<keyword evidence="1" id="KW-0472">Membrane</keyword>
<reference evidence="3 4" key="1">
    <citation type="journal article" date="2020" name="ISME J.">
        <title>Uncovering the hidden diversity of litter-decomposition mechanisms in mushroom-forming fungi.</title>
        <authorList>
            <person name="Floudas D."/>
            <person name="Bentzer J."/>
            <person name="Ahren D."/>
            <person name="Johansson T."/>
            <person name="Persson P."/>
            <person name="Tunlid A."/>
        </authorList>
    </citation>
    <scope>NUCLEOTIDE SEQUENCE [LARGE SCALE GENOMIC DNA]</scope>
    <source>
        <strain evidence="3 4">CBS 406.79</strain>
    </source>
</reference>